<keyword evidence="8" id="KW-1185">Reference proteome</keyword>
<evidence type="ECO:0000256" key="5">
    <source>
        <dbReference type="ARBA" id="ARBA00023242"/>
    </source>
</evidence>
<dbReference type="PANTHER" id="PTHR23271">
    <property type="entry name" value="HEPATOCELLULAR CARCINOMA-ASSOCIATED ANTIGEN 66"/>
    <property type="match status" value="1"/>
</dbReference>
<sequence length="443" mass="50266">MSSSSDKARFYLEQQVPELQDLLRKKIFTEAQVKQIAQRRSSFEHILNARGSTPQDYARYAEYEQNLEALRKKKCVRLGIKGTGHAGQRKIFFVLDRGVRKFPGDLKLWMQYLAFCRKEKATKKIKEVLTRLLRLHPTKAELWVYAARYSVEEEGDMMGARGYMQRGLRFCEMNRGLWVEYARLECIYVAKIATRRRILGVDGIKDGFVREVDGEDMMRLPQVTEEDINPELQESAVDEEALQKLENTPAMTGAIPIAIITAAFKKFNNDPRLGEQFFDMVAEFQQSSAFNTILNHIIASMLAAKPDAIEAIACQLRYPLIGVSPDDASFPSAIGETLRLVRQSMVKRPLLRAQIAERTIPVLLPYALDPELDPDIQRVLSSSLRSFVKEIGNPERVADLVDTLVAHEEQDQARRLLETSIKINGSHARLMQAHAALNAVVSA</sequence>
<dbReference type="SUPFAM" id="SSF48452">
    <property type="entry name" value="TPR-like"/>
    <property type="match status" value="1"/>
</dbReference>
<keyword evidence="4" id="KW-0677">Repeat</keyword>
<dbReference type="PANTHER" id="PTHR23271:SF1">
    <property type="entry name" value="U3 SMALL NUCLEOLAR RNA-ASSOCIATED PROTEIN 6 HOMOLOG"/>
    <property type="match status" value="1"/>
</dbReference>
<dbReference type="Gene3D" id="1.25.40.10">
    <property type="entry name" value="Tetratricopeptide repeat domain"/>
    <property type="match status" value="1"/>
</dbReference>
<dbReference type="InterPro" id="IPR055347">
    <property type="entry name" value="UTP6_N"/>
</dbReference>
<evidence type="ECO:0000256" key="1">
    <source>
        <dbReference type="ARBA" id="ARBA00004604"/>
    </source>
</evidence>
<evidence type="ECO:0000259" key="6">
    <source>
        <dbReference type="Pfam" id="PF08640"/>
    </source>
</evidence>
<dbReference type="Pfam" id="PF08640">
    <property type="entry name" value="U3_assoc_6"/>
    <property type="match status" value="1"/>
</dbReference>
<dbReference type="SMART" id="SM00386">
    <property type="entry name" value="HAT"/>
    <property type="match status" value="4"/>
</dbReference>
<dbReference type="STRING" id="50376.A0A517LQG0"/>
<dbReference type="InterPro" id="IPR003107">
    <property type="entry name" value="HAT"/>
</dbReference>
<dbReference type="GO" id="GO:0030515">
    <property type="term" value="F:snoRNA binding"/>
    <property type="evidence" value="ECO:0007669"/>
    <property type="project" value="InterPro"/>
</dbReference>
<dbReference type="GO" id="GO:0032040">
    <property type="term" value="C:small-subunit processome"/>
    <property type="evidence" value="ECO:0007669"/>
    <property type="project" value="TreeGrafter"/>
</dbReference>
<reference evidence="7 8" key="1">
    <citation type="submission" date="2019-07" db="EMBL/GenBank/DDBJ databases">
        <title>Finished genome of Venturia effusa.</title>
        <authorList>
            <person name="Young C.A."/>
            <person name="Cox M.P."/>
            <person name="Ganley A.R.D."/>
            <person name="David W.J."/>
        </authorList>
    </citation>
    <scope>NUCLEOTIDE SEQUENCE [LARGE SCALE GENOMIC DNA]</scope>
    <source>
        <strain evidence="8">albino</strain>
    </source>
</reference>
<comment type="similarity">
    <text evidence="2">Belongs to the UTP6 family.</text>
</comment>
<dbReference type="OrthoDB" id="28112at2759"/>
<evidence type="ECO:0000256" key="3">
    <source>
        <dbReference type="ARBA" id="ARBA00022552"/>
    </source>
</evidence>
<feature type="domain" description="U3 small nucleolar RNA-associated protein 6 N-terminal" evidence="6">
    <location>
        <begin position="12"/>
        <end position="82"/>
    </location>
</feature>
<evidence type="ECO:0000256" key="4">
    <source>
        <dbReference type="ARBA" id="ARBA00022737"/>
    </source>
</evidence>
<dbReference type="GO" id="GO:0000462">
    <property type="term" value="P:maturation of SSU-rRNA from tricistronic rRNA transcript (SSU-rRNA, 5.8S rRNA, LSU-rRNA)"/>
    <property type="evidence" value="ECO:0007669"/>
    <property type="project" value="InterPro"/>
</dbReference>
<dbReference type="AlphaFoldDB" id="A0A517LQG0"/>
<comment type="subcellular location">
    <subcellularLocation>
        <location evidence="1">Nucleus</location>
        <location evidence="1">Nucleolus</location>
    </subcellularLocation>
</comment>
<dbReference type="Proteomes" id="UP000316270">
    <property type="component" value="Chromosome 19"/>
</dbReference>
<keyword evidence="3" id="KW-0698">rRNA processing</keyword>
<gene>
    <name evidence="7" type="ORF">FKW77_000365</name>
</gene>
<evidence type="ECO:0000256" key="2">
    <source>
        <dbReference type="ARBA" id="ARBA00010734"/>
    </source>
</evidence>
<dbReference type="InterPro" id="IPR013949">
    <property type="entry name" value="Utp6"/>
</dbReference>
<keyword evidence="5" id="KW-0539">Nucleus</keyword>
<proteinExistence type="inferred from homology"/>
<protein>
    <recommendedName>
        <fullName evidence="6">U3 small nucleolar RNA-associated protein 6 N-terminal domain-containing protein</fullName>
    </recommendedName>
</protein>
<evidence type="ECO:0000313" key="7">
    <source>
        <dbReference type="EMBL" id="QDS77877.1"/>
    </source>
</evidence>
<dbReference type="InterPro" id="IPR011990">
    <property type="entry name" value="TPR-like_helical_dom_sf"/>
</dbReference>
<dbReference type="EMBL" id="CP042203">
    <property type="protein sequence ID" value="QDS77877.1"/>
    <property type="molecule type" value="Genomic_DNA"/>
</dbReference>
<organism evidence="7 8">
    <name type="scientific">Venturia effusa</name>
    <dbReference type="NCBI Taxonomy" id="50376"/>
    <lineage>
        <taxon>Eukaryota</taxon>
        <taxon>Fungi</taxon>
        <taxon>Dikarya</taxon>
        <taxon>Ascomycota</taxon>
        <taxon>Pezizomycotina</taxon>
        <taxon>Dothideomycetes</taxon>
        <taxon>Pleosporomycetidae</taxon>
        <taxon>Venturiales</taxon>
        <taxon>Venturiaceae</taxon>
        <taxon>Venturia</taxon>
    </lineage>
</organism>
<accession>A0A517LQG0</accession>
<name>A0A517LQG0_9PEZI</name>
<evidence type="ECO:0000313" key="8">
    <source>
        <dbReference type="Proteomes" id="UP000316270"/>
    </source>
</evidence>
<dbReference type="GO" id="GO:0034388">
    <property type="term" value="C:Pwp2p-containing subcomplex of 90S preribosome"/>
    <property type="evidence" value="ECO:0007669"/>
    <property type="project" value="TreeGrafter"/>
</dbReference>